<evidence type="ECO:0000313" key="4">
    <source>
        <dbReference type="Proteomes" id="UP000027647"/>
    </source>
</evidence>
<proteinExistence type="predicted"/>
<dbReference type="Proteomes" id="UP000027647">
    <property type="component" value="Unassembled WGS sequence"/>
</dbReference>
<name>A0A074MAK4_ERYLO</name>
<evidence type="ECO:0008006" key="5">
    <source>
        <dbReference type="Google" id="ProtNLM"/>
    </source>
</evidence>
<evidence type="ECO:0000256" key="2">
    <source>
        <dbReference type="SAM" id="SignalP"/>
    </source>
</evidence>
<keyword evidence="2" id="KW-0732">Signal</keyword>
<dbReference type="EMBL" id="JMIW01000001">
    <property type="protein sequence ID" value="KEO91841.1"/>
    <property type="molecule type" value="Genomic_DNA"/>
</dbReference>
<keyword evidence="4" id="KW-1185">Reference proteome</keyword>
<feature type="signal peptide" evidence="2">
    <location>
        <begin position="1"/>
        <end position="23"/>
    </location>
</feature>
<evidence type="ECO:0000313" key="3">
    <source>
        <dbReference type="EMBL" id="KEO91841.1"/>
    </source>
</evidence>
<accession>A0A074MAK4</accession>
<dbReference type="RefSeq" id="WP_034958192.1">
    <property type="nucleotide sequence ID" value="NZ_JMIW01000001.1"/>
</dbReference>
<protein>
    <recommendedName>
        <fullName evidence="5">MASP</fullName>
    </recommendedName>
</protein>
<reference evidence="3 4" key="1">
    <citation type="submission" date="2014-04" db="EMBL/GenBank/DDBJ databases">
        <title>A comprehensive comparison of genomes of Erythrobacter spp. strains.</title>
        <authorList>
            <person name="Zheng Q."/>
        </authorList>
    </citation>
    <scope>NUCLEOTIDE SEQUENCE [LARGE SCALE GENOMIC DNA]</scope>
    <source>
        <strain evidence="3 4">DSM 6997</strain>
    </source>
</reference>
<feature type="region of interest" description="Disordered" evidence="1">
    <location>
        <begin position="115"/>
        <end position="175"/>
    </location>
</feature>
<organism evidence="3 4">
    <name type="scientific">Erythrobacter longus</name>
    <dbReference type="NCBI Taxonomy" id="1044"/>
    <lineage>
        <taxon>Bacteria</taxon>
        <taxon>Pseudomonadati</taxon>
        <taxon>Pseudomonadota</taxon>
        <taxon>Alphaproteobacteria</taxon>
        <taxon>Sphingomonadales</taxon>
        <taxon>Erythrobacteraceae</taxon>
        <taxon>Erythrobacter/Porphyrobacter group</taxon>
        <taxon>Erythrobacter</taxon>
    </lineage>
</organism>
<sequence length="175" mass="19213">MKTFMIATGLALASLAAPQVAFAQDQQGSAGIIVSGEFQKNWDRGNQLEAEGLSDLQKAQRDLVKHSAAVVNAQDLRDTSLSRAENAQAAFQSLAARPFVGDAEEARDWAKQAERLSSDWEKFSERSEKGARDLEKAQDRQNDAQDAVQKAEAKIEEGRALKAEAERASRRQARI</sequence>
<feature type="compositionally biased region" description="Basic and acidic residues" evidence="1">
    <location>
        <begin position="115"/>
        <end position="169"/>
    </location>
</feature>
<feature type="chain" id="PRO_5001698647" description="MASP" evidence="2">
    <location>
        <begin position="24"/>
        <end position="175"/>
    </location>
</feature>
<evidence type="ECO:0000256" key="1">
    <source>
        <dbReference type="SAM" id="MobiDB-lite"/>
    </source>
</evidence>
<gene>
    <name evidence="3" type="ORF">EH31_03980</name>
</gene>
<comment type="caution">
    <text evidence="3">The sequence shown here is derived from an EMBL/GenBank/DDBJ whole genome shotgun (WGS) entry which is preliminary data.</text>
</comment>
<dbReference type="OrthoDB" id="9837484at2"/>
<dbReference type="AlphaFoldDB" id="A0A074MAK4"/>
<dbReference type="STRING" id="1044.EH31_03980"/>